<dbReference type="Pfam" id="PF13490">
    <property type="entry name" value="zf-HC2"/>
    <property type="match status" value="1"/>
</dbReference>
<sequence>MTCHEQVELMQRYLDHDLSDTEERELKEHLVQCAECSGLFDRLQRLDSELSQLPKVTPAYSLVDAIMPQLAELDRCRGRLRKRRPKNRPQPLLHAASLGHAGFSPLGSWLAALP</sequence>
<feature type="region of interest" description="Disordered" evidence="3">
    <location>
        <begin position="80"/>
        <end position="103"/>
    </location>
</feature>
<dbReference type="Gene3D" id="1.10.10.1320">
    <property type="entry name" value="Anti-sigma factor, zinc-finger domain"/>
    <property type="match status" value="1"/>
</dbReference>
<protein>
    <recommendedName>
        <fullName evidence="2">Anti-sigma-W factor RsiW</fullName>
    </recommendedName>
</protein>
<comment type="caution">
    <text evidence="5">The sequence shown here is derived from an EMBL/GenBank/DDBJ whole genome shotgun (WGS) entry which is preliminary data.</text>
</comment>
<comment type="similarity">
    <text evidence="1">Belongs to the zinc-associated anti-sigma factor (ZAS) superfamily. Anti-sigma-W factor family.</text>
</comment>
<feature type="domain" description="Putative zinc-finger" evidence="4">
    <location>
        <begin position="3"/>
        <end position="36"/>
    </location>
</feature>
<name>A0ABR5AAB6_9BACL</name>
<organism evidence="5 6">
    <name type="scientific">Gordoniibacillus kamchatkensis</name>
    <dbReference type="NCBI Taxonomy" id="1590651"/>
    <lineage>
        <taxon>Bacteria</taxon>
        <taxon>Bacillati</taxon>
        <taxon>Bacillota</taxon>
        <taxon>Bacilli</taxon>
        <taxon>Bacillales</taxon>
        <taxon>Paenibacillaceae</taxon>
        <taxon>Gordoniibacillus</taxon>
    </lineage>
</organism>
<evidence type="ECO:0000313" key="6">
    <source>
        <dbReference type="Proteomes" id="UP000031967"/>
    </source>
</evidence>
<proteinExistence type="inferred from homology"/>
<evidence type="ECO:0000259" key="4">
    <source>
        <dbReference type="Pfam" id="PF13490"/>
    </source>
</evidence>
<dbReference type="Proteomes" id="UP000031967">
    <property type="component" value="Unassembled WGS sequence"/>
</dbReference>
<gene>
    <name evidence="5" type="ORF">SD70_29875</name>
</gene>
<evidence type="ECO:0000313" key="5">
    <source>
        <dbReference type="EMBL" id="KIL37922.1"/>
    </source>
</evidence>
<evidence type="ECO:0000256" key="2">
    <source>
        <dbReference type="ARBA" id="ARBA00024438"/>
    </source>
</evidence>
<dbReference type="InterPro" id="IPR027383">
    <property type="entry name" value="Znf_put"/>
</dbReference>
<evidence type="ECO:0000256" key="1">
    <source>
        <dbReference type="ARBA" id="ARBA00024353"/>
    </source>
</evidence>
<dbReference type="InterPro" id="IPR041916">
    <property type="entry name" value="Anti_sigma_zinc_sf"/>
</dbReference>
<reference evidence="5 6" key="1">
    <citation type="submission" date="2014-12" db="EMBL/GenBank/DDBJ databases">
        <title>Draft genome sequence of Paenibacillus kamchatkensis strain B-2647.</title>
        <authorList>
            <person name="Karlyshev A.V."/>
            <person name="Kudryashova E.B."/>
        </authorList>
    </citation>
    <scope>NUCLEOTIDE SEQUENCE [LARGE SCALE GENOMIC DNA]</scope>
    <source>
        <strain evidence="5 6">VKM B-2647</strain>
    </source>
</reference>
<dbReference type="RefSeq" id="WP_041052214.1">
    <property type="nucleotide sequence ID" value="NZ_JXAK01000087.1"/>
</dbReference>
<dbReference type="EMBL" id="JXAK01000087">
    <property type="protein sequence ID" value="KIL37922.1"/>
    <property type="molecule type" value="Genomic_DNA"/>
</dbReference>
<accession>A0ABR5AAB6</accession>
<keyword evidence="6" id="KW-1185">Reference proteome</keyword>
<evidence type="ECO:0000256" key="3">
    <source>
        <dbReference type="SAM" id="MobiDB-lite"/>
    </source>
</evidence>